<comment type="caution">
    <text evidence="9">The sequence shown here is derived from an EMBL/GenBank/DDBJ whole genome shotgun (WGS) entry which is preliminary data.</text>
</comment>
<comment type="similarity">
    <text evidence="2 7">Belongs to the ExbD/TolR family.</text>
</comment>
<evidence type="ECO:0000256" key="8">
    <source>
        <dbReference type="SAM" id="Phobius"/>
    </source>
</evidence>
<dbReference type="AlphaFoldDB" id="A0A5M6I8F2"/>
<dbReference type="Proteomes" id="UP000324065">
    <property type="component" value="Unassembled WGS sequence"/>
</dbReference>
<keyword evidence="10" id="KW-1185">Reference proteome</keyword>
<dbReference type="Pfam" id="PF02472">
    <property type="entry name" value="ExbD"/>
    <property type="match status" value="1"/>
</dbReference>
<evidence type="ECO:0000256" key="6">
    <source>
        <dbReference type="ARBA" id="ARBA00023136"/>
    </source>
</evidence>
<accession>A0A5M6I8F2</accession>
<comment type="subcellular location">
    <subcellularLocation>
        <location evidence="1">Cell membrane</location>
        <topology evidence="1">Single-pass membrane protein</topology>
    </subcellularLocation>
    <subcellularLocation>
        <location evidence="7">Cell membrane</location>
        <topology evidence="7">Single-pass type II membrane protein</topology>
    </subcellularLocation>
</comment>
<dbReference type="GO" id="GO:0005886">
    <property type="term" value="C:plasma membrane"/>
    <property type="evidence" value="ECO:0007669"/>
    <property type="project" value="UniProtKB-SubCell"/>
</dbReference>
<dbReference type="PANTHER" id="PTHR30558">
    <property type="entry name" value="EXBD MEMBRANE COMPONENT OF PMF-DRIVEN MACROMOLECULE IMPORT SYSTEM"/>
    <property type="match status" value="1"/>
</dbReference>
<gene>
    <name evidence="9" type="ORF">F1188_17490</name>
</gene>
<keyword evidence="5 8" id="KW-1133">Transmembrane helix</keyword>
<dbReference type="GO" id="GO:0015031">
    <property type="term" value="P:protein transport"/>
    <property type="evidence" value="ECO:0007669"/>
    <property type="project" value="UniProtKB-KW"/>
</dbReference>
<evidence type="ECO:0000313" key="9">
    <source>
        <dbReference type="EMBL" id="KAA5604085.1"/>
    </source>
</evidence>
<sequence>MRFEPRRHTSDDERILPLINVVFLLLIFFMLAGTLSAMDPFEITPPRSASSGEDNPRDIVVLVGADGRLALDGTPVAEADFEAALAAQLTESEGARVRLKADGHADATHVVALMERLRAAGVTRVLLLTIRDEA</sequence>
<proteinExistence type="inferred from homology"/>
<dbReference type="EMBL" id="VWPJ01000023">
    <property type="protein sequence ID" value="KAA5604085.1"/>
    <property type="molecule type" value="Genomic_DNA"/>
</dbReference>
<evidence type="ECO:0000256" key="2">
    <source>
        <dbReference type="ARBA" id="ARBA00005811"/>
    </source>
</evidence>
<feature type="transmembrane region" description="Helical" evidence="8">
    <location>
        <begin position="15"/>
        <end position="38"/>
    </location>
</feature>
<keyword evidence="7" id="KW-0813">Transport</keyword>
<reference evidence="9 10" key="1">
    <citation type="submission" date="2019-09" db="EMBL/GenBank/DDBJ databases">
        <title>Genome sequence of Roseospira marina, one of the more divergent members of the non-sulfur purple photosynthetic bacterial family, the Rhodospirillaceae.</title>
        <authorList>
            <person name="Meyer T."/>
            <person name="Kyndt J."/>
        </authorList>
    </citation>
    <scope>NUCLEOTIDE SEQUENCE [LARGE SCALE GENOMIC DNA]</scope>
    <source>
        <strain evidence="9 10">DSM 15113</strain>
    </source>
</reference>
<dbReference type="OrthoDB" id="7359438at2"/>
<dbReference type="GO" id="GO:0022857">
    <property type="term" value="F:transmembrane transporter activity"/>
    <property type="evidence" value="ECO:0007669"/>
    <property type="project" value="InterPro"/>
</dbReference>
<keyword evidence="7" id="KW-0653">Protein transport</keyword>
<evidence type="ECO:0000256" key="7">
    <source>
        <dbReference type="RuleBase" id="RU003879"/>
    </source>
</evidence>
<keyword evidence="6 8" id="KW-0472">Membrane</keyword>
<keyword evidence="3" id="KW-1003">Cell membrane</keyword>
<name>A0A5M6I8F2_9PROT</name>
<evidence type="ECO:0000256" key="5">
    <source>
        <dbReference type="ARBA" id="ARBA00022989"/>
    </source>
</evidence>
<evidence type="ECO:0000256" key="4">
    <source>
        <dbReference type="ARBA" id="ARBA00022692"/>
    </source>
</evidence>
<evidence type="ECO:0000256" key="3">
    <source>
        <dbReference type="ARBA" id="ARBA00022475"/>
    </source>
</evidence>
<dbReference type="Gene3D" id="3.30.420.270">
    <property type="match status" value="1"/>
</dbReference>
<evidence type="ECO:0000256" key="1">
    <source>
        <dbReference type="ARBA" id="ARBA00004162"/>
    </source>
</evidence>
<dbReference type="PANTHER" id="PTHR30558:SF3">
    <property type="entry name" value="BIOPOLYMER TRANSPORT PROTEIN EXBD-RELATED"/>
    <property type="match status" value="1"/>
</dbReference>
<organism evidence="9 10">
    <name type="scientific">Roseospira marina</name>
    <dbReference type="NCBI Taxonomy" id="140057"/>
    <lineage>
        <taxon>Bacteria</taxon>
        <taxon>Pseudomonadati</taxon>
        <taxon>Pseudomonadota</taxon>
        <taxon>Alphaproteobacteria</taxon>
        <taxon>Rhodospirillales</taxon>
        <taxon>Rhodospirillaceae</taxon>
        <taxon>Roseospira</taxon>
    </lineage>
</organism>
<keyword evidence="4 7" id="KW-0812">Transmembrane</keyword>
<evidence type="ECO:0000313" key="10">
    <source>
        <dbReference type="Proteomes" id="UP000324065"/>
    </source>
</evidence>
<dbReference type="InterPro" id="IPR003400">
    <property type="entry name" value="ExbD"/>
</dbReference>
<dbReference type="RefSeq" id="WP_150063741.1">
    <property type="nucleotide sequence ID" value="NZ_JACHII010000023.1"/>
</dbReference>
<protein>
    <submittedName>
        <fullName evidence="9">Biopolymer transporter ExbD</fullName>
    </submittedName>
</protein>